<dbReference type="GO" id="GO:0008270">
    <property type="term" value="F:zinc ion binding"/>
    <property type="evidence" value="ECO:0007669"/>
    <property type="project" value="UniProtKB-KW"/>
</dbReference>
<protein>
    <submittedName>
        <fullName evidence="3">Zinc knuckle</fullName>
    </submittedName>
</protein>
<feature type="domain" description="CCHC-type" evidence="2">
    <location>
        <begin position="62"/>
        <end position="79"/>
    </location>
</feature>
<keyword evidence="4" id="KW-1185">Reference proteome</keyword>
<name>A0AAW1JFG2_POPJA</name>
<dbReference type="InterPro" id="IPR001878">
    <property type="entry name" value="Znf_CCHC"/>
</dbReference>
<evidence type="ECO:0000313" key="4">
    <source>
        <dbReference type="Proteomes" id="UP001458880"/>
    </source>
</evidence>
<evidence type="ECO:0000256" key="1">
    <source>
        <dbReference type="PROSITE-ProRule" id="PRU00047"/>
    </source>
</evidence>
<evidence type="ECO:0000313" key="3">
    <source>
        <dbReference type="EMBL" id="KAK9702262.1"/>
    </source>
</evidence>
<evidence type="ECO:0000259" key="2">
    <source>
        <dbReference type="PROSITE" id="PS50158"/>
    </source>
</evidence>
<reference evidence="3 4" key="1">
    <citation type="journal article" date="2024" name="BMC Genomics">
        <title>De novo assembly and annotation of Popillia japonica's genome with initial clues to its potential as an invasive pest.</title>
        <authorList>
            <person name="Cucini C."/>
            <person name="Boschi S."/>
            <person name="Funari R."/>
            <person name="Cardaioli E."/>
            <person name="Iannotti N."/>
            <person name="Marturano G."/>
            <person name="Paoli F."/>
            <person name="Bruttini M."/>
            <person name="Carapelli A."/>
            <person name="Frati F."/>
            <person name="Nardi F."/>
        </authorList>
    </citation>
    <scope>NUCLEOTIDE SEQUENCE [LARGE SCALE GENOMIC DNA]</scope>
    <source>
        <strain evidence="3">DMR45628</strain>
    </source>
</reference>
<comment type="caution">
    <text evidence="3">The sequence shown here is derived from an EMBL/GenBank/DDBJ whole genome shotgun (WGS) entry which is preliminary data.</text>
</comment>
<keyword evidence="1" id="KW-0863">Zinc-finger</keyword>
<organism evidence="3 4">
    <name type="scientific">Popillia japonica</name>
    <name type="common">Japanese beetle</name>
    <dbReference type="NCBI Taxonomy" id="7064"/>
    <lineage>
        <taxon>Eukaryota</taxon>
        <taxon>Metazoa</taxon>
        <taxon>Ecdysozoa</taxon>
        <taxon>Arthropoda</taxon>
        <taxon>Hexapoda</taxon>
        <taxon>Insecta</taxon>
        <taxon>Pterygota</taxon>
        <taxon>Neoptera</taxon>
        <taxon>Endopterygota</taxon>
        <taxon>Coleoptera</taxon>
        <taxon>Polyphaga</taxon>
        <taxon>Scarabaeiformia</taxon>
        <taxon>Scarabaeidae</taxon>
        <taxon>Rutelinae</taxon>
        <taxon>Popillia</taxon>
    </lineage>
</organism>
<dbReference type="SMART" id="SM00343">
    <property type="entry name" value="ZnF_C2HC"/>
    <property type="match status" value="1"/>
</dbReference>
<proteinExistence type="predicted"/>
<gene>
    <name evidence="3" type="ORF">QE152_g30067</name>
</gene>
<dbReference type="Pfam" id="PF00098">
    <property type="entry name" value="zf-CCHC"/>
    <property type="match status" value="1"/>
</dbReference>
<dbReference type="AlphaFoldDB" id="A0AAW1JFG2"/>
<dbReference type="EMBL" id="JASPKY010000396">
    <property type="protein sequence ID" value="KAK9702262.1"/>
    <property type="molecule type" value="Genomic_DNA"/>
</dbReference>
<sequence>MVLTKILMSLPERFKHFRAAWESVPSNKQDINHLTSRLLVEEDRIGKPEEEAVALVSTKCERKCYICGNKGHMKNQCKKNMECFHCKNKGALMKDYFHKKQKERGENKQQKEQRSTSSNFALVTVSSDIESQVEVRTSNKKNNVVPVATLL</sequence>
<dbReference type="Gene3D" id="4.10.60.10">
    <property type="entry name" value="Zinc finger, CCHC-type"/>
    <property type="match status" value="1"/>
</dbReference>
<dbReference type="PROSITE" id="PS50158">
    <property type="entry name" value="ZF_CCHC"/>
    <property type="match status" value="1"/>
</dbReference>
<accession>A0AAW1JFG2</accession>
<dbReference type="Proteomes" id="UP001458880">
    <property type="component" value="Unassembled WGS sequence"/>
</dbReference>
<keyword evidence="1" id="KW-0479">Metal-binding</keyword>
<dbReference type="InterPro" id="IPR036875">
    <property type="entry name" value="Znf_CCHC_sf"/>
</dbReference>
<dbReference type="SUPFAM" id="SSF57756">
    <property type="entry name" value="Retrovirus zinc finger-like domains"/>
    <property type="match status" value="1"/>
</dbReference>
<keyword evidence="1" id="KW-0862">Zinc</keyword>
<dbReference type="GO" id="GO:0003676">
    <property type="term" value="F:nucleic acid binding"/>
    <property type="evidence" value="ECO:0007669"/>
    <property type="project" value="InterPro"/>
</dbReference>